<dbReference type="Proteomes" id="UP000760545">
    <property type="component" value="Unassembled WGS sequence"/>
</dbReference>
<organism evidence="2 3">
    <name type="scientific">Tamlana crocina</name>
    <dbReference type="NCBI Taxonomy" id="393006"/>
    <lineage>
        <taxon>Bacteria</taxon>
        <taxon>Pseudomonadati</taxon>
        <taxon>Bacteroidota</taxon>
        <taxon>Flavobacteriia</taxon>
        <taxon>Flavobacteriales</taxon>
        <taxon>Flavobacteriaceae</taxon>
        <taxon>Tamlana</taxon>
    </lineage>
</organism>
<comment type="caution">
    <text evidence="2">The sequence shown here is derived from an EMBL/GenBank/DDBJ whole genome shotgun (WGS) entry which is preliminary data.</text>
</comment>
<evidence type="ECO:0000313" key="3">
    <source>
        <dbReference type="Proteomes" id="UP000760545"/>
    </source>
</evidence>
<keyword evidence="1" id="KW-1133">Transmembrane helix</keyword>
<dbReference type="InterPro" id="IPR046617">
    <property type="entry name" value="DUF6730"/>
</dbReference>
<gene>
    <name evidence="2" type="ORF">HC176_15885</name>
</gene>
<sequence>MTKLEELSELLVSEIRNFEEVVKKLEEIRKTKIQLDLQNLQKLLTEHKQGIERIIIQNEKYLEISETMNKEIKCYFRKGTFFFAAGLVINLCSCLTVLYFLLN</sequence>
<evidence type="ECO:0000256" key="1">
    <source>
        <dbReference type="SAM" id="Phobius"/>
    </source>
</evidence>
<reference evidence="2 3" key="1">
    <citation type="submission" date="2020-03" db="EMBL/GenBank/DDBJ databases">
        <title>Tamlana sp. nov, isolated from XXX.</title>
        <authorList>
            <person name="Cao W.R."/>
        </authorList>
    </citation>
    <scope>NUCLEOTIDE SEQUENCE [LARGE SCALE GENOMIC DNA]</scope>
    <source>
        <strain evidence="2 3">HST1-43</strain>
    </source>
</reference>
<accession>A0ABX1DI12</accession>
<protein>
    <submittedName>
        <fullName evidence="2">Uncharacterized protein</fullName>
    </submittedName>
</protein>
<keyword evidence="3" id="KW-1185">Reference proteome</keyword>
<proteinExistence type="predicted"/>
<dbReference type="Pfam" id="PF20503">
    <property type="entry name" value="DUF6730"/>
    <property type="match status" value="1"/>
</dbReference>
<dbReference type="RefSeq" id="WP_167919969.1">
    <property type="nucleotide sequence ID" value="NZ_JAAVJS010000114.1"/>
</dbReference>
<keyword evidence="1" id="KW-0812">Transmembrane</keyword>
<keyword evidence="1" id="KW-0472">Membrane</keyword>
<dbReference type="EMBL" id="JAAVJS010000114">
    <property type="protein sequence ID" value="NJX16956.1"/>
    <property type="molecule type" value="Genomic_DNA"/>
</dbReference>
<feature type="transmembrane region" description="Helical" evidence="1">
    <location>
        <begin position="80"/>
        <end position="102"/>
    </location>
</feature>
<name>A0ABX1DI12_9FLAO</name>
<evidence type="ECO:0000313" key="2">
    <source>
        <dbReference type="EMBL" id="NJX16956.1"/>
    </source>
</evidence>